<dbReference type="RefSeq" id="XP_002506731.1">
    <property type="nucleotide sequence ID" value="XM_002506685.1"/>
</dbReference>
<evidence type="ECO:0000313" key="4">
    <source>
        <dbReference type="EMBL" id="ACO67989.1"/>
    </source>
</evidence>
<gene>
    <name evidence="4" type="ORF">MICPUN_104604</name>
</gene>
<dbReference type="STRING" id="296587.C1EJ76"/>
<dbReference type="AlphaFoldDB" id="C1EJ76"/>
<evidence type="ECO:0000313" key="5">
    <source>
        <dbReference type="Proteomes" id="UP000002009"/>
    </source>
</evidence>
<name>C1EJ76_MICCC</name>
<dbReference type="PANTHER" id="PTHR47942">
    <property type="entry name" value="TETRATRICOPEPTIDE REPEAT (TPR)-LIKE SUPERFAMILY PROTEIN-RELATED"/>
    <property type="match status" value="1"/>
</dbReference>
<dbReference type="KEGG" id="mis:MICPUN_104604"/>
<evidence type="ECO:0000259" key="3">
    <source>
        <dbReference type="Pfam" id="PF23276"/>
    </source>
</evidence>
<dbReference type="EMBL" id="CP001334">
    <property type="protein sequence ID" value="ACO67989.1"/>
    <property type="molecule type" value="Genomic_DNA"/>
</dbReference>
<organism evidence="4 5">
    <name type="scientific">Micromonas commoda (strain RCC299 / NOUM17 / CCMP2709)</name>
    <name type="common">Picoplanktonic green alga</name>
    <dbReference type="NCBI Taxonomy" id="296587"/>
    <lineage>
        <taxon>Eukaryota</taxon>
        <taxon>Viridiplantae</taxon>
        <taxon>Chlorophyta</taxon>
        <taxon>Mamiellophyceae</taxon>
        <taxon>Mamiellales</taxon>
        <taxon>Mamiellaceae</taxon>
        <taxon>Micromonas</taxon>
    </lineage>
</organism>
<dbReference type="Pfam" id="PF23276">
    <property type="entry name" value="TPR_24"/>
    <property type="match status" value="1"/>
</dbReference>
<keyword evidence="5" id="KW-1185">Reference proteome</keyword>
<dbReference type="PROSITE" id="PS51375">
    <property type="entry name" value="PPR"/>
    <property type="match status" value="2"/>
</dbReference>
<dbReference type="FunCoup" id="C1EJ76">
    <property type="interactions" value="192"/>
</dbReference>
<feature type="repeat" description="PPR" evidence="2">
    <location>
        <begin position="292"/>
        <end position="326"/>
    </location>
</feature>
<keyword evidence="1" id="KW-0677">Repeat</keyword>
<evidence type="ECO:0000256" key="2">
    <source>
        <dbReference type="PROSITE-ProRule" id="PRU00708"/>
    </source>
</evidence>
<dbReference type="Gene3D" id="1.25.40.10">
    <property type="entry name" value="Tetratricopeptide repeat domain"/>
    <property type="match status" value="3"/>
</dbReference>
<dbReference type="InterPro" id="IPR011990">
    <property type="entry name" value="TPR-like_helical_dom_sf"/>
</dbReference>
<feature type="repeat" description="PPR" evidence="2">
    <location>
        <begin position="256"/>
        <end position="290"/>
    </location>
</feature>
<dbReference type="InParanoid" id="C1EJ76"/>
<dbReference type="InterPro" id="IPR051222">
    <property type="entry name" value="PPR/CCM1_RNA-binding"/>
</dbReference>
<dbReference type="Proteomes" id="UP000002009">
    <property type="component" value="Chromosome 16"/>
</dbReference>
<reference evidence="4 5" key="1">
    <citation type="journal article" date="2009" name="Science">
        <title>Green evolution and dynamic adaptations revealed by genomes of the marine picoeukaryotes Micromonas.</title>
        <authorList>
            <person name="Worden A.Z."/>
            <person name="Lee J.H."/>
            <person name="Mock T."/>
            <person name="Rouze P."/>
            <person name="Simmons M.P."/>
            <person name="Aerts A.L."/>
            <person name="Allen A.E."/>
            <person name="Cuvelier M.L."/>
            <person name="Derelle E."/>
            <person name="Everett M.V."/>
            <person name="Foulon E."/>
            <person name="Grimwood J."/>
            <person name="Gundlach H."/>
            <person name="Henrissat B."/>
            <person name="Napoli C."/>
            <person name="McDonald S.M."/>
            <person name="Parker M.S."/>
            <person name="Rombauts S."/>
            <person name="Salamov A."/>
            <person name="Von Dassow P."/>
            <person name="Badger J.H."/>
            <person name="Coutinho P.M."/>
            <person name="Demir E."/>
            <person name="Dubchak I."/>
            <person name="Gentemann C."/>
            <person name="Eikrem W."/>
            <person name="Gready J.E."/>
            <person name="John U."/>
            <person name="Lanier W."/>
            <person name="Lindquist E.A."/>
            <person name="Lucas S."/>
            <person name="Mayer K.F."/>
            <person name="Moreau H."/>
            <person name="Not F."/>
            <person name="Otillar R."/>
            <person name="Panaud O."/>
            <person name="Pangilinan J."/>
            <person name="Paulsen I."/>
            <person name="Piegu B."/>
            <person name="Poliakov A."/>
            <person name="Robbens S."/>
            <person name="Schmutz J."/>
            <person name="Toulza E."/>
            <person name="Wyss T."/>
            <person name="Zelensky A."/>
            <person name="Zhou K."/>
            <person name="Armbrust E.V."/>
            <person name="Bhattacharya D."/>
            <person name="Goodenough U.W."/>
            <person name="Van de Peer Y."/>
            <person name="Grigoriev I.V."/>
        </authorList>
    </citation>
    <scope>NUCLEOTIDE SEQUENCE [LARGE SCALE GENOMIC DNA]</scope>
    <source>
        <strain evidence="5">RCC299 / NOUM17</strain>
    </source>
</reference>
<protein>
    <recommendedName>
        <fullName evidence="3">Pentatricopeptide repeat-containing protein-mitochondrial domain-containing protein</fullName>
    </recommendedName>
</protein>
<dbReference type="InterPro" id="IPR057027">
    <property type="entry name" value="TPR_mt"/>
</dbReference>
<dbReference type="OMA" id="NTMCANI"/>
<dbReference type="Pfam" id="PF01535">
    <property type="entry name" value="PPR"/>
    <property type="match status" value="2"/>
</dbReference>
<dbReference type="InterPro" id="IPR002885">
    <property type="entry name" value="PPR_rpt"/>
</dbReference>
<dbReference type="NCBIfam" id="TIGR00756">
    <property type="entry name" value="PPR"/>
    <property type="match status" value="1"/>
</dbReference>
<sequence>MDADEAIERALALATTLGGDGGGDDVDMRLVGQLLADCKDARTEAASEAAWSLYQAAVVAGTAAEFNIRQYNFALGAVQRGAAGEERVRAVWDALVTAAVPPNAVTLSQLAHGLCKGAKDVPSTLAALRECASRGAAVDAYVLNILLNACLREAAAAGPDASSDVKAVVRESALAVWEAGKGIHNERTLTSTIKVLADAGDVDAAVRTFRAAWEDKTPLDVDALATALRIFAVKEPAAVLIGVMNMAQEQRGLEPNTMCANIVLAACSKDGEFSTALTLWRHMLERRTPPPDKASLASVILACGRAGRVDLALDAFAEGKEKGVECDTVTVNVLLEACAKSDAPPGEALGILMDAIESRIPVDALTISSLLTAYYSSQTPTSLANTPGALDQAFAIVELGRFMSVEPTPRVTNALLRVCVAAGDLPRASRTFEETVATQRDGQLPAVDERSIRVLVDGYAAAGDLAGAAGVLRDAECLGVKFGDGTAAALIRASIDAGDVESATRAYESCVNHHGVGPTTRMVNALLVGLARSGSWREAIRLVSDDVIGSETCEADDETVRLFSTAFEIGGEEEQAEVAKQMGMWLTGSDDALIAHLLERDSDEES</sequence>
<dbReference type="PANTHER" id="PTHR47942:SF93">
    <property type="entry name" value="PENTACOTRIPEPTIDE-REPEAT REGION OF PRORP DOMAIN-CONTAINING PROTEIN"/>
    <property type="match status" value="1"/>
</dbReference>
<dbReference type="OrthoDB" id="42736at2759"/>
<proteinExistence type="predicted"/>
<evidence type="ECO:0000256" key="1">
    <source>
        <dbReference type="ARBA" id="ARBA00022737"/>
    </source>
</evidence>
<dbReference type="eggNOG" id="KOG4197">
    <property type="taxonomic scope" value="Eukaryota"/>
</dbReference>
<accession>C1EJ76</accession>
<dbReference type="GeneID" id="8249812"/>
<feature type="domain" description="Pentatricopeptide repeat-containing protein-mitochondrial" evidence="3">
    <location>
        <begin position="297"/>
        <end position="434"/>
    </location>
</feature>